<keyword evidence="5" id="KW-1185">Reference proteome</keyword>
<proteinExistence type="inferred from homology"/>
<reference evidence="4" key="1">
    <citation type="submission" date="2021-04" db="EMBL/GenBank/DDBJ databases">
        <title>The complete genome sequence of Caulobacter sp. S6.</title>
        <authorList>
            <person name="Tang Y."/>
            <person name="Ouyang W."/>
            <person name="Liu Q."/>
            <person name="Huang B."/>
            <person name="Guo Z."/>
            <person name="Lei P."/>
        </authorList>
    </citation>
    <scope>NUCLEOTIDE SEQUENCE</scope>
    <source>
        <strain evidence="4">S6</strain>
    </source>
</reference>
<gene>
    <name evidence="4" type="ORF">KCG34_18835</name>
</gene>
<feature type="domain" description="Thioredoxin" evidence="3">
    <location>
        <begin position="1"/>
        <end position="170"/>
    </location>
</feature>
<evidence type="ECO:0000313" key="4">
    <source>
        <dbReference type="EMBL" id="QUD90845.1"/>
    </source>
</evidence>
<organism evidence="4 5">
    <name type="scientific">Phenylobacterium montanum</name>
    <dbReference type="NCBI Taxonomy" id="2823693"/>
    <lineage>
        <taxon>Bacteria</taxon>
        <taxon>Pseudomonadati</taxon>
        <taxon>Pseudomonadota</taxon>
        <taxon>Alphaproteobacteria</taxon>
        <taxon>Caulobacterales</taxon>
        <taxon>Caulobacteraceae</taxon>
        <taxon>Phenylobacterium</taxon>
    </lineage>
</organism>
<dbReference type="SUPFAM" id="SSF52833">
    <property type="entry name" value="Thioredoxin-like"/>
    <property type="match status" value="1"/>
</dbReference>
<name>A0A975G492_9CAUL</name>
<protein>
    <submittedName>
        <fullName evidence="4">DsbA family protein</fullName>
    </submittedName>
</protein>
<comment type="similarity">
    <text evidence="2">Belongs to the thioredoxin family. DsbA subfamily.</text>
</comment>
<dbReference type="PANTHER" id="PTHR13887">
    <property type="entry name" value="GLUTATHIONE S-TRANSFERASE KAPPA"/>
    <property type="match status" value="1"/>
</dbReference>
<dbReference type="EMBL" id="CP073078">
    <property type="protein sequence ID" value="QUD90845.1"/>
    <property type="molecule type" value="Genomic_DNA"/>
</dbReference>
<dbReference type="PANTHER" id="PTHR13887:SF56">
    <property type="entry name" value="THIOREDOXIN-LIKE REDUCTASE RV2466C"/>
    <property type="match status" value="1"/>
</dbReference>
<evidence type="ECO:0000256" key="1">
    <source>
        <dbReference type="ARBA" id="ARBA00003565"/>
    </source>
</evidence>
<evidence type="ECO:0000313" key="5">
    <source>
        <dbReference type="Proteomes" id="UP000676409"/>
    </source>
</evidence>
<evidence type="ECO:0000256" key="2">
    <source>
        <dbReference type="ARBA" id="ARBA00005791"/>
    </source>
</evidence>
<dbReference type="InterPro" id="IPR036249">
    <property type="entry name" value="Thioredoxin-like_sf"/>
</dbReference>
<evidence type="ECO:0000259" key="3">
    <source>
        <dbReference type="PROSITE" id="PS51352"/>
    </source>
</evidence>
<dbReference type="InterPro" id="IPR013766">
    <property type="entry name" value="Thioredoxin_domain"/>
</dbReference>
<sequence length="172" mass="18865">MTLGNPKAKVTVIEYASASCPHCARFNNEIFPEFKAKYIDTGKVRYVMREILTAPTEVAAAGFLTARCGGKAKYFPILDQVFRHQHEIYQNGDIQGVLGAAAKSQGLTQQQFEACVFDGKGLADLDARVDLYSRRDEITGTPTFIINGKRYDSGEMTLAELDAAIAAARKAH</sequence>
<dbReference type="InterPro" id="IPR012336">
    <property type="entry name" value="Thioredoxin-like_fold"/>
</dbReference>
<dbReference type="AlphaFoldDB" id="A0A975G492"/>
<dbReference type="Gene3D" id="3.40.30.10">
    <property type="entry name" value="Glutaredoxin"/>
    <property type="match status" value="1"/>
</dbReference>
<accession>A0A975G492</accession>
<dbReference type="Pfam" id="PF13462">
    <property type="entry name" value="Thioredoxin_4"/>
    <property type="match status" value="1"/>
</dbReference>
<dbReference type="Proteomes" id="UP000676409">
    <property type="component" value="Chromosome"/>
</dbReference>
<comment type="function">
    <text evidence="1">May be required for disulfide bond formation in some proteins.</text>
</comment>
<dbReference type="KEGG" id="caul:KCG34_18835"/>
<dbReference type="PROSITE" id="PS51352">
    <property type="entry name" value="THIOREDOXIN_2"/>
    <property type="match status" value="1"/>
</dbReference>